<evidence type="ECO:0000313" key="1">
    <source>
        <dbReference type="EMBL" id="PXY17725.1"/>
    </source>
</evidence>
<organism evidence="1 2">
    <name type="scientific">Prauserella flavalba</name>
    <dbReference type="NCBI Taxonomy" id="1477506"/>
    <lineage>
        <taxon>Bacteria</taxon>
        <taxon>Bacillati</taxon>
        <taxon>Actinomycetota</taxon>
        <taxon>Actinomycetes</taxon>
        <taxon>Pseudonocardiales</taxon>
        <taxon>Pseudonocardiaceae</taxon>
        <taxon>Prauserella</taxon>
    </lineage>
</organism>
<evidence type="ECO:0000313" key="2">
    <source>
        <dbReference type="Proteomes" id="UP000247892"/>
    </source>
</evidence>
<gene>
    <name evidence="1" type="ORF">BA062_36835</name>
</gene>
<proteinExistence type="predicted"/>
<protein>
    <submittedName>
        <fullName evidence="1">Uncharacterized protein</fullName>
    </submittedName>
</protein>
<keyword evidence="2" id="KW-1185">Reference proteome</keyword>
<sequence>MPGGHAVESTGEIEQRRLNRTIGYTTEPGTSRQRCVAAERLHRSMDISELLAHQRGPRAAIAWMRTVRLYVRLERKQQAIRLCPTADAVFCLHFDNRCFLSEDVRHTRQSHEMHPHIADYRFGKI</sequence>
<dbReference type="EMBL" id="MASU01000024">
    <property type="protein sequence ID" value="PXY17725.1"/>
    <property type="molecule type" value="Genomic_DNA"/>
</dbReference>
<comment type="caution">
    <text evidence="1">The sequence shown here is derived from an EMBL/GenBank/DDBJ whole genome shotgun (WGS) entry which is preliminary data.</text>
</comment>
<dbReference type="Proteomes" id="UP000247892">
    <property type="component" value="Unassembled WGS sequence"/>
</dbReference>
<dbReference type="AlphaFoldDB" id="A0A318L9H4"/>
<accession>A0A318L9H4</accession>
<name>A0A318L9H4_9PSEU</name>
<reference evidence="1 2" key="1">
    <citation type="submission" date="2016-07" db="EMBL/GenBank/DDBJ databases">
        <title>Draft genome sequence of Prauserella sp. YIM 121212, isolated from alkaline soil.</title>
        <authorList>
            <person name="Ruckert C."/>
            <person name="Albersmeier A."/>
            <person name="Jiang C.-L."/>
            <person name="Jiang Y."/>
            <person name="Kalinowski J."/>
            <person name="Schneider O."/>
            <person name="Winkler A."/>
            <person name="Zotchev S.B."/>
        </authorList>
    </citation>
    <scope>NUCLEOTIDE SEQUENCE [LARGE SCALE GENOMIC DNA]</scope>
    <source>
        <strain evidence="1 2">YIM 121212</strain>
    </source>
</reference>